<gene>
    <name evidence="2" type="ordered locus">Sterm_0334</name>
</gene>
<organism evidence="2 3">
    <name type="scientific">Sebaldella termitidis (strain ATCC 33386 / NCTC 11300)</name>
    <dbReference type="NCBI Taxonomy" id="526218"/>
    <lineage>
        <taxon>Bacteria</taxon>
        <taxon>Fusobacteriati</taxon>
        <taxon>Fusobacteriota</taxon>
        <taxon>Fusobacteriia</taxon>
        <taxon>Fusobacteriales</taxon>
        <taxon>Leptotrichiaceae</taxon>
        <taxon>Sebaldella</taxon>
    </lineage>
</organism>
<reference evidence="3" key="1">
    <citation type="submission" date="2009-09" db="EMBL/GenBank/DDBJ databases">
        <title>The complete chromosome of Sebaldella termitidis ATCC 33386.</title>
        <authorList>
            <consortium name="US DOE Joint Genome Institute (JGI-PGF)"/>
            <person name="Lucas S."/>
            <person name="Copeland A."/>
            <person name="Lapidus A."/>
            <person name="Glavina del Rio T."/>
            <person name="Dalin E."/>
            <person name="Tice H."/>
            <person name="Bruce D."/>
            <person name="Goodwin L."/>
            <person name="Pitluck S."/>
            <person name="Kyrpides N."/>
            <person name="Mavromatis K."/>
            <person name="Ivanova N."/>
            <person name="Mikhailova N."/>
            <person name="Sims D."/>
            <person name="Meincke L."/>
            <person name="Brettin T."/>
            <person name="Detter J.C."/>
            <person name="Han C."/>
            <person name="Larimer F."/>
            <person name="Land M."/>
            <person name="Hauser L."/>
            <person name="Markowitz V."/>
            <person name="Cheng J.F."/>
            <person name="Hugenholtz P."/>
            <person name="Woyke T."/>
            <person name="Wu D."/>
            <person name="Eisen J.A."/>
        </authorList>
    </citation>
    <scope>NUCLEOTIDE SEQUENCE [LARGE SCALE GENOMIC DNA]</scope>
    <source>
        <strain evidence="3">ATCC 33386 / NCTC 11300</strain>
    </source>
</reference>
<sequence length="157" mass="17994">MRKADDILDYCIKNLKGTVLIETWGEKAVFYNPGNILKKGVYVLTIKEKDGENDKASGLDRKDIFRVNLGLRKEAFIKLFGEIPARPAAGAVVDMNYDFKKTDEILPHPVYAWMGWISILNPAKNTDNTLIPFINEAYSFAKEKFEKRHSKIQKKLK</sequence>
<dbReference type="RefSeq" id="WP_012859817.1">
    <property type="nucleotide sequence ID" value="NC_013517.1"/>
</dbReference>
<feature type="domain" description="DUF6194" evidence="1">
    <location>
        <begin position="3"/>
        <end position="149"/>
    </location>
</feature>
<evidence type="ECO:0000313" key="3">
    <source>
        <dbReference type="Proteomes" id="UP000000845"/>
    </source>
</evidence>
<dbReference type="STRING" id="526218.Sterm_0334"/>
<dbReference type="InterPro" id="IPR045676">
    <property type="entry name" value="DUF6194"/>
</dbReference>
<dbReference type="Proteomes" id="UP000000845">
    <property type="component" value="Chromosome"/>
</dbReference>
<protein>
    <recommendedName>
        <fullName evidence="1">DUF6194 domain-containing protein</fullName>
    </recommendedName>
</protein>
<dbReference type="AlphaFoldDB" id="D1ALV0"/>
<evidence type="ECO:0000313" key="2">
    <source>
        <dbReference type="EMBL" id="ACZ07218.1"/>
    </source>
</evidence>
<dbReference type="Pfam" id="PF19694">
    <property type="entry name" value="DUF6194"/>
    <property type="match status" value="1"/>
</dbReference>
<dbReference type="eggNOG" id="COG2315">
    <property type="taxonomic scope" value="Bacteria"/>
</dbReference>
<name>D1ALV0_SEBTE</name>
<keyword evidence="3" id="KW-1185">Reference proteome</keyword>
<accession>D1ALV0</accession>
<dbReference type="HOGENOM" id="CLU_141054_0_0_0"/>
<dbReference type="EMBL" id="CP001739">
    <property type="protein sequence ID" value="ACZ07218.1"/>
    <property type="molecule type" value="Genomic_DNA"/>
</dbReference>
<proteinExistence type="predicted"/>
<dbReference type="KEGG" id="str:Sterm_0334"/>
<evidence type="ECO:0000259" key="1">
    <source>
        <dbReference type="Pfam" id="PF19694"/>
    </source>
</evidence>
<reference evidence="2 3" key="2">
    <citation type="journal article" date="2010" name="Stand. Genomic Sci.">
        <title>Complete genome sequence of Sebaldella termitidis type strain (NCTC 11300).</title>
        <authorList>
            <person name="Harmon-Smith M."/>
            <person name="Celia L."/>
            <person name="Chertkov O."/>
            <person name="Lapidus A."/>
            <person name="Copeland A."/>
            <person name="Glavina Del Rio T."/>
            <person name="Nolan M."/>
            <person name="Lucas S."/>
            <person name="Tice H."/>
            <person name="Cheng J.F."/>
            <person name="Han C."/>
            <person name="Detter J.C."/>
            <person name="Bruce D."/>
            <person name="Goodwin L."/>
            <person name="Pitluck S."/>
            <person name="Pati A."/>
            <person name="Liolios K."/>
            <person name="Ivanova N."/>
            <person name="Mavromatis K."/>
            <person name="Mikhailova N."/>
            <person name="Chen A."/>
            <person name="Palaniappan K."/>
            <person name="Land M."/>
            <person name="Hauser L."/>
            <person name="Chang Y.J."/>
            <person name="Jeffries C.D."/>
            <person name="Brettin T."/>
            <person name="Goker M."/>
            <person name="Beck B."/>
            <person name="Bristow J."/>
            <person name="Eisen J.A."/>
            <person name="Markowitz V."/>
            <person name="Hugenholtz P."/>
            <person name="Kyrpides N.C."/>
            <person name="Klenk H.P."/>
            <person name="Chen F."/>
        </authorList>
    </citation>
    <scope>NUCLEOTIDE SEQUENCE [LARGE SCALE GENOMIC DNA]</scope>
    <source>
        <strain evidence="3">ATCC 33386 / NCTC 11300</strain>
    </source>
</reference>